<dbReference type="EMBL" id="FQVN01000005">
    <property type="protein sequence ID" value="SHF79719.1"/>
    <property type="molecule type" value="Genomic_DNA"/>
</dbReference>
<dbReference type="GO" id="GO:0005829">
    <property type="term" value="C:cytosol"/>
    <property type="evidence" value="ECO:0007669"/>
    <property type="project" value="TreeGrafter"/>
</dbReference>
<dbReference type="InterPro" id="IPR019888">
    <property type="entry name" value="Tscrpt_reg_AsnC-like"/>
</dbReference>
<dbReference type="OrthoDB" id="3453230at2"/>
<sequence length="327" mass="35044">MGDDEEVETVTLDAVDRQLAHALAIDGRAPFNRVAAVLGVSENTVARRYRRLRSAGVLRVVGAVDGSLLGQDSWTIRVRCAPEAATAIATALARRPDTFWVHLLSGGTEISCHLQVATPADRDALLLDKLPRTSRVHGISAHAILRGFALPNGWAGLHALDPAQVERLTPPESPPENPPTLTESDHALLATLAKDGRTSHADLATATGWSESTVRRRLDLLRRAGVLSFPLDIAPPALGYHAEARLWMSVRPAALVPVAQTLAQHPEVSFVAATTGPTNLVASIVCRDTRDLYRCLTQRVGTLKAVTTLESAPVMRTVKRAGAVLPL</sequence>
<keyword evidence="6" id="KW-1185">Reference proteome</keyword>
<dbReference type="PANTHER" id="PTHR30154">
    <property type="entry name" value="LEUCINE-RESPONSIVE REGULATORY PROTEIN"/>
    <property type="match status" value="1"/>
</dbReference>
<dbReference type="RefSeq" id="WP_143174202.1">
    <property type="nucleotide sequence ID" value="NZ_FQVN01000005.1"/>
</dbReference>
<dbReference type="SMART" id="SM00344">
    <property type="entry name" value="HTH_ASNC"/>
    <property type="match status" value="2"/>
</dbReference>
<dbReference type="Gene3D" id="1.10.10.10">
    <property type="entry name" value="Winged helix-like DNA-binding domain superfamily/Winged helix DNA-binding domain"/>
    <property type="match status" value="2"/>
</dbReference>
<dbReference type="InterPro" id="IPR019887">
    <property type="entry name" value="Tscrpt_reg_AsnC/Lrp_C"/>
</dbReference>
<keyword evidence="1" id="KW-0805">Transcription regulation</keyword>
<protein>
    <submittedName>
        <fullName evidence="5">DNA-binding transcriptional regulator, Lrp family</fullName>
    </submittedName>
</protein>
<dbReference type="SUPFAM" id="SSF46785">
    <property type="entry name" value="Winged helix' DNA-binding domain"/>
    <property type="match status" value="2"/>
</dbReference>
<keyword evidence="3" id="KW-0804">Transcription</keyword>
<dbReference type="Pfam" id="PF01037">
    <property type="entry name" value="AsnC_trans_reg"/>
    <property type="match status" value="1"/>
</dbReference>
<dbReference type="InterPro" id="IPR011008">
    <property type="entry name" value="Dimeric_a/b-barrel"/>
</dbReference>
<evidence type="ECO:0000256" key="1">
    <source>
        <dbReference type="ARBA" id="ARBA00023015"/>
    </source>
</evidence>
<feature type="domain" description="HTH asnC-type" evidence="4">
    <location>
        <begin position="12"/>
        <end position="72"/>
    </location>
</feature>
<dbReference type="Proteomes" id="UP000184501">
    <property type="component" value="Unassembled WGS sequence"/>
</dbReference>
<evidence type="ECO:0000256" key="3">
    <source>
        <dbReference type="ARBA" id="ARBA00023163"/>
    </source>
</evidence>
<evidence type="ECO:0000259" key="4">
    <source>
        <dbReference type="PROSITE" id="PS50956"/>
    </source>
</evidence>
<dbReference type="GO" id="GO:0043200">
    <property type="term" value="P:response to amino acid"/>
    <property type="evidence" value="ECO:0007669"/>
    <property type="project" value="TreeGrafter"/>
</dbReference>
<accession>A0A1M5EKE4</accession>
<organism evidence="5 6">
    <name type="scientific">Streptoalloteichus hindustanus</name>
    <dbReference type="NCBI Taxonomy" id="2017"/>
    <lineage>
        <taxon>Bacteria</taxon>
        <taxon>Bacillati</taxon>
        <taxon>Actinomycetota</taxon>
        <taxon>Actinomycetes</taxon>
        <taxon>Pseudonocardiales</taxon>
        <taxon>Pseudonocardiaceae</taxon>
        <taxon>Streptoalloteichus</taxon>
    </lineage>
</organism>
<evidence type="ECO:0000313" key="5">
    <source>
        <dbReference type="EMBL" id="SHF79719.1"/>
    </source>
</evidence>
<proteinExistence type="predicted"/>
<dbReference type="Gene3D" id="3.30.70.920">
    <property type="match status" value="1"/>
</dbReference>
<dbReference type="STRING" id="2017.SAMN05444320_10526"/>
<reference evidence="5 6" key="1">
    <citation type="submission" date="2016-11" db="EMBL/GenBank/DDBJ databases">
        <authorList>
            <person name="Jaros S."/>
            <person name="Januszkiewicz K."/>
            <person name="Wedrychowicz H."/>
        </authorList>
    </citation>
    <scope>NUCLEOTIDE SEQUENCE [LARGE SCALE GENOMIC DNA]</scope>
    <source>
        <strain evidence="5 6">DSM 44523</strain>
    </source>
</reference>
<dbReference type="GO" id="GO:0043565">
    <property type="term" value="F:sequence-specific DNA binding"/>
    <property type="evidence" value="ECO:0007669"/>
    <property type="project" value="InterPro"/>
</dbReference>
<feature type="domain" description="HTH asnC-type" evidence="4">
    <location>
        <begin position="181"/>
        <end position="241"/>
    </location>
</feature>
<dbReference type="PRINTS" id="PR00033">
    <property type="entry name" value="HTHASNC"/>
</dbReference>
<dbReference type="InterPro" id="IPR036388">
    <property type="entry name" value="WH-like_DNA-bd_sf"/>
</dbReference>
<gene>
    <name evidence="5" type="ORF">SAMN05444320_10526</name>
</gene>
<evidence type="ECO:0000256" key="2">
    <source>
        <dbReference type="ARBA" id="ARBA00023125"/>
    </source>
</evidence>
<name>A0A1M5EKE4_STRHI</name>
<keyword evidence="2 5" id="KW-0238">DNA-binding</keyword>
<evidence type="ECO:0000313" key="6">
    <source>
        <dbReference type="Proteomes" id="UP000184501"/>
    </source>
</evidence>
<dbReference type="InterPro" id="IPR036390">
    <property type="entry name" value="WH_DNA-bd_sf"/>
</dbReference>
<dbReference type="AlphaFoldDB" id="A0A1M5EKE4"/>
<dbReference type="PROSITE" id="PS50956">
    <property type="entry name" value="HTH_ASNC_2"/>
    <property type="match status" value="2"/>
</dbReference>
<dbReference type="PANTHER" id="PTHR30154:SF34">
    <property type="entry name" value="TRANSCRIPTIONAL REGULATOR AZLB"/>
    <property type="match status" value="1"/>
</dbReference>
<dbReference type="Pfam" id="PF13404">
    <property type="entry name" value="HTH_AsnC-type"/>
    <property type="match status" value="2"/>
</dbReference>
<dbReference type="InterPro" id="IPR000485">
    <property type="entry name" value="AsnC-type_HTH_dom"/>
</dbReference>
<dbReference type="SUPFAM" id="SSF54909">
    <property type="entry name" value="Dimeric alpha+beta barrel"/>
    <property type="match status" value="2"/>
</dbReference>